<dbReference type="Proteomes" id="UP001197093">
    <property type="component" value="Unassembled WGS sequence"/>
</dbReference>
<dbReference type="PANTHER" id="PTHR45646:SF11">
    <property type="entry name" value="SERINE_THREONINE-PROTEIN KINASE DOA"/>
    <property type="match status" value="1"/>
</dbReference>
<comment type="catalytic activity">
    <reaction evidence="13">
        <text>L-threonyl-[protein] + ATP = O-phospho-L-threonyl-[protein] + ADP + H(+)</text>
        <dbReference type="Rhea" id="RHEA:46608"/>
        <dbReference type="Rhea" id="RHEA-COMP:11060"/>
        <dbReference type="Rhea" id="RHEA-COMP:11605"/>
        <dbReference type="ChEBI" id="CHEBI:15378"/>
        <dbReference type="ChEBI" id="CHEBI:30013"/>
        <dbReference type="ChEBI" id="CHEBI:30616"/>
        <dbReference type="ChEBI" id="CHEBI:61977"/>
        <dbReference type="ChEBI" id="CHEBI:456216"/>
        <dbReference type="EC" id="2.7.11.1"/>
    </reaction>
</comment>
<keyword evidence="9" id="KW-0418">Kinase</keyword>
<dbReference type="SMART" id="SM00220">
    <property type="entry name" value="S_TKc"/>
    <property type="match status" value="1"/>
</dbReference>
<sequence>MGSDTVQDTTDNTTHNADTMTDQTHHSQTGEEERHFEFRLEDDADPEEVEHIYGYVPGGYHPVALGDRLGDGGRFRVVHKLGFGGYATVWLCHDGVGKKWRAVKIMAAKASTPECADLRALDLFAGMDPDVLAANHIQLALDTFWLDGPNGRHLCFVLPLLGPKLTHVFQYYGHIPELIKDICFRLVEALEFIHSRGLCHGDFRTDNILFRLADGVDEWDEDAMMELLEQPRLVRVERVDGSERGDAEPGVPAYLVERADIVYGEGACSSDIAVIDFGVSYRNMQHPAEKGTGIPLPYAAPEEVFEQGQLLGFPTDIWALGVTIAKLRCGFAPFADEEYDDFLAGLGKMECVMGPIPNPLRTVWKEWNGVFVNCQDENGETRDDRSWEDEAVFATVNAKEQARVEQSRRREGRPGNYLHYRMHHFGMMSIDQGEADTMAAQAASDPRRLPPYDWRRPPLEYGEKIQYTMDKAEIDQMFNLFSMMFRWNPEQRATLDQIANHEWFGGRSRRRPEAPLPLSQLATSNNSKRARSPSPGGPGKKPKCNAEEEINRQDDTTAAARREDGTGGLGLGGPAAAASYSYVARIMTGVRVGAGWMTKKLTWCVGTIGKVVSGIFECLRWRPWRLSRRAAK</sequence>
<feature type="region of interest" description="Disordered" evidence="16">
    <location>
        <begin position="506"/>
        <end position="570"/>
    </location>
</feature>
<comment type="subunit">
    <text evidence="2">Component of the EKC/KEOPS complex composed of at least BUD32, CGI121, GON7, KAE1 and PCC1; the whole complex dimerizes.</text>
</comment>
<keyword evidence="6" id="KW-0723">Serine/threonine-protein kinase</keyword>
<organism evidence="18 19">
    <name type="scientific">Staphylotrichum longicolle</name>
    <dbReference type="NCBI Taxonomy" id="669026"/>
    <lineage>
        <taxon>Eukaryota</taxon>
        <taxon>Fungi</taxon>
        <taxon>Dikarya</taxon>
        <taxon>Ascomycota</taxon>
        <taxon>Pezizomycotina</taxon>
        <taxon>Sordariomycetes</taxon>
        <taxon>Sordariomycetidae</taxon>
        <taxon>Sordariales</taxon>
        <taxon>Chaetomiaceae</taxon>
        <taxon>Staphylotrichum</taxon>
    </lineage>
</organism>
<evidence type="ECO:0000313" key="19">
    <source>
        <dbReference type="Proteomes" id="UP001197093"/>
    </source>
</evidence>
<dbReference type="Gene3D" id="1.10.510.10">
    <property type="entry name" value="Transferase(Phosphotransferase) domain 1"/>
    <property type="match status" value="1"/>
</dbReference>
<comment type="catalytic activity">
    <reaction evidence="14">
        <text>L-seryl-[protein] + ATP = O-phospho-L-seryl-[protein] + ADP + H(+)</text>
        <dbReference type="Rhea" id="RHEA:17989"/>
        <dbReference type="Rhea" id="RHEA-COMP:9863"/>
        <dbReference type="Rhea" id="RHEA-COMP:11604"/>
        <dbReference type="ChEBI" id="CHEBI:15378"/>
        <dbReference type="ChEBI" id="CHEBI:29999"/>
        <dbReference type="ChEBI" id="CHEBI:30616"/>
        <dbReference type="ChEBI" id="CHEBI:83421"/>
        <dbReference type="ChEBI" id="CHEBI:456216"/>
        <dbReference type="EC" id="2.7.11.1"/>
    </reaction>
</comment>
<dbReference type="PANTHER" id="PTHR45646">
    <property type="entry name" value="SERINE/THREONINE-PROTEIN KINASE DOA-RELATED"/>
    <property type="match status" value="1"/>
</dbReference>
<dbReference type="PROSITE" id="PS00107">
    <property type="entry name" value="PROTEIN_KINASE_ATP"/>
    <property type="match status" value="1"/>
</dbReference>
<evidence type="ECO:0000256" key="2">
    <source>
        <dbReference type="ARBA" id="ARBA00011534"/>
    </source>
</evidence>
<keyword evidence="10 15" id="KW-0067">ATP-binding</keyword>
<comment type="function">
    <text evidence="1">Component of the EKC/KEOPS complex that is required for the formation of a threonylcarbamoyl group on adenosine at position 37 (t(6)A37) in tRNAs that read codons beginning with adenine. The complex is probably involved in the transfer of the threonylcarbamoyl moiety of threonylcarbamoyl-AMP (TC-AMP) to the N6 group of A37. BUD32 has ATPase activity in the context of the EKC/KEOPS complex and likely plays a supporting role to the catalytic subunit KAE1. The EKC/KEOPS complex also promotes both telomere uncapping and telomere elongation. The complex is required for efficient recruitment of transcriptional coactivators.</text>
</comment>
<feature type="domain" description="Protein kinase" evidence="17">
    <location>
        <begin position="75"/>
        <end position="504"/>
    </location>
</feature>
<dbReference type="AlphaFoldDB" id="A0AAD4HZI7"/>
<comment type="caution">
    <text evidence="18">The sequence shown here is derived from an EMBL/GenBank/DDBJ whole genome shotgun (WGS) entry which is preliminary data.</text>
</comment>
<dbReference type="SUPFAM" id="SSF56112">
    <property type="entry name" value="Protein kinase-like (PK-like)"/>
    <property type="match status" value="1"/>
</dbReference>
<evidence type="ECO:0000256" key="5">
    <source>
        <dbReference type="ARBA" id="ARBA00019973"/>
    </source>
</evidence>
<evidence type="ECO:0000256" key="16">
    <source>
        <dbReference type="SAM" id="MobiDB-lite"/>
    </source>
</evidence>
<protein>
    <recommendedName>
        <fullName evidence="5">EKC/KEOPS complex subunit BUD32</fullName>
        <ecNumber evidence="3">2.7.11.1</ecNumber>
    </recommendedName>
    <alternativeName>
        <fullName evidence="11 12">Atypical Serine/threonine protein kinase BUD32</fullName>
    </alternativeName>
    <alternativeName>
        <fullName evidence="4">EKC/KEOPS complex subunit bud32</fullName>
    </alternativeName>
</protein>
<evidence type="ECO:0000256" key="15">
    <source>
        <dbReference type="PROSITE-ProRule" id="PRU10141"/>
    </source>
</evidence>
<evidence type="ECO:0000259" key="17">
    <source>
        <dbReference type="PROSITE" id="PS50011"/>
    </source>
</evidence>
<evidence type="ECO:0000256" key="1">
    <source>
        <dbReference type="ARBA" id="ARBA00003747"/>
    </source>
</evidence>
<accession>A0AAD4HZI7</accession>
<dbReference type="PROSITE" id="PS00109">
    <property type="entry name" value="PROTEIN_KINASE_TYR"/>
    <property type="match status" value="1"/>
</dbReference>
<dbReference type="Pfam" id="PF00069">
    <property type="entry name" value="Pkinase"/>
    <property type="match status" value="2"/>
</dbReference>
<evidence type="ECO:0000256" key="13">
    <source>
        <dbReference type="ARBA" id="ARBA00047899"/>
    </source>
</evidence>
<keyword evidence="8 15" id="KW-0547">Nucleotide-binding</keyword>
<evidence type="ECO:0000256" key="8">
    <source>
        <dbReference type="ARBA" id="ARBA00022741"/>
    </source>
</evidence>
<dbReference type="EC" id="2.7.11.1" evidence="3"/>
<dbReference type="GO" id="GO:0043484">
    <property type="term" value="P:regulation of RNA splicing"/>
    <property type="evidence" value="ECO:0007669"/>
    <property type="project" value="TreeGrafter"/>
</dbReference>
<evidence type="ECO:0000313" key="18">
    <source>
        <dbReference type="EMBL" id="KAG7290102.1"/>
    </source>
</evidence>
<evidence type="ECO:0000256" key="3">
    <source>
        <dbReference type="ARBA" id="ARBA00012513"/>
    </source>
</evidence>
<dbReference type="GO" id="GO:0004674">
    <property type="term" value="F:protein serine/threonine kinase activity"/>
    <property type="evidence" value="ECO:0007669"/>
    <property type="project" value="UniProtKB-KW"/>
</dbReference>
<dbReference type="InterPro" id="IPR017441">
    <property type="entry name" value="Protein_kinase_ATP_BS"/>
</dbReference>
<evidence type="ECO:0000256" key="10">
    <source>
        <dbReference type="ARBA" id="ARBA00022840"/>
    </source>
</evidence>
<keyword evidence="19" id="KW-1185">Reference proteome</keyword>
<feature type="compositionally biased region" description="Low complexity" evidence="16">
    <location>
        <begin position="8"/>
        <end position="22"/>
    </location>
</feature>
<dbReference type="InterPro" id="IPR000719">
    <property type="entry name" value="Prot_kinase_dom"/>
</dbReference>
<evidence type="ECO:0000256" key="12">
    <source>
        <dbReference type="ARBA" id="ARBA00033194"/>
    </source>
</evidence>
<dbReference type="InterPro" id="IPR008266">
    <property type="entry name" value="Tyr_kinase_AS"/>
</dbReference>
<evidence type="ECO:0000256" key="4">
    <source>
        <dbReference type="ARBA" id="ARBA00013948"/>
    </source>
</evidence>
<dbReference type="InterPro" id="IPR051175">
    <property type="entry name" value="CLK_kinases"/>
</dbReference>
<feature type="region of interest" description="Disordered" evidence="16">
    <location>
        <begin position="1"/>
        <end position="35"/>
    </location>
</feature>
<evidence type="ECO:0000256" key="7">
    <source>
        <dbReference type="ARBA" id="ARBA00022679"/>
    </source>
</evidence>
<evidence type="ECO:0000256" key="14">
    <source>
        <dbReference type="ARBA" id="ARBA00048679"/>
    </source>
</evidence>
<evidence type="ECO:0000256" key="6">
    <source>
        <dbReference type="ARBA" id="ARBA00022527"/>
    </source>
</evidence>
<gene>
    <name evidence="18" type="ORF">NEMBOFW57_000097</name>
</gene>
<dbReference type="GO" id="GO:0005634">
    <property type="term" value="C:nucleus"/>
    <property type="evidence" value="ECO:0007669"/>
    <property type="project" value="TreeGrafter"/>
</dbReference>
<keyword evidence="7" id="KW-0808">Transferase</keyword>
<evidence type="ECO:0000256" key="11">
    <source>
        <dbReference type="ARBA" id="ARBA00030980"/>
    </source>
</evidence>
<feature type="binding site" evidence="15">
    <location>
        <position position="109"/>
    </location>
    <ligand>
        <name>ATP</name>
        <dbReference type="ChEBI" id="CHEBI:30616"/>
    </ligand>
</feature>
<dbReference type="Gene3D" id="3.30.200.20">
    <property type="entry name" value="Phosphorylase Kinase, domain 1"/>
    <property type="match status" value="1"/>
</dbReference>
<dbReference type="InterPro" id="IPR011009">
    <property type="entry name" value="Kinase-like_dom_sf"/>
</dbReference>
<evidence type="ECO:0000256" key="9">
    <source>
        <dbReference type="ARBA" id="ARBA00022777"/>
    </source>
</evidence>
<dbReference type="EMBL" id="JAHCVI010000001">
    <property type="protein sequence ID" value="KAG7290102.1"/>
    <property type="molecule type" value="Genomic_DNA"/>
</dbReference>
<reference evidence="18" key="1">
    <citation type="submission" date="2023-02" db="EMBL/GenBank/DDBJ databases">
        <authorList>
            <person name="Palmer J.M."/>
        </authorList>
    </citation>
    <scope>NUCLEOTIDE SEQUENCE</scope>
    <source>
        <strain evidence="18">FW57</strain>
    </source>
</reference>
<dbReference type="GO" id="GO:0005524">
    <property type="term" value="F:ATP binding"/>
    <property type="evidence" value="ECO:0007669"/>
    <property type="project" value="UniProtKB-UniRule"/>
</dbReference>
<dbReference type="PROSITE" id="PS50011">
    <property type="entry name" value="PROTEIN_KINASE_DOM"/>
    <property type="match status" value="1"/>
</dbReference>
<feature type="compositionally biased region" description="Basic and acidic residues" evidence="16">
    <location>
        <begin position="544"/>
        <end position="565"/>
    </location>
</feature>
<proteinExistence type="predicted"/>
<feature type="compositionally biased region" description="Basic and acidic residues" evidence="16">
    <location>
        <begin position="23"/>
        <end position="35"/>
    </location>
</feature>
<name>A0AAD4HZI7_9PEZI</name>